<reference evidence="2 3" key="1">
    <citation type="submission" date="2016-12" db="EMBL/GenBank/DDBJ databases">
        <title>Genomic comparison of strains in the 'Actinomyces naeslundii' group.</title>
        <authorList>
            <person name="Mughal S.R."/>
            <person name="Do T."/>
            <person name="Gilbert S.C."/>
            <person name="Witherden E.A."/>
            <person name="Didelot X."/>
            <person name="Beighton D."/>
        </authorList>
    </citation>
    <scope>NUCLEOTIDE SEQUENCE [LARGE SCALE GENOMIC DNA]</scope>
    <source>
        <strain evidence="2 3">MMRCO6-1</strain>
    </source>
</reference>
<dbReference type="InterPro" id="IPR027805">
    <property type="entry name" value="Transposase_HTH_dom"/>
</dbReference>
<feature type="domain" description="Transposase Helix-turn-helix" evidence="1">
    <location>
        <begin position="41"/>
        <end position="71"/>
    </location>
</feature>
<proteinExistence type="predicted"/>
<protein>
    <recommendedName>
        <fullName evidence="1">Transposase Helix-turn-helix domain-containing protein</fullName>
    </recommendedName>
</protein>
<evidence type="ECO:0000313" key="3">
    <source>
        <dbReference type="Proteomes" id="UP000185772"/>
    </source>
</evidence>
<accession>A0A1Q8VVN6</accession>
<gene>
    <name evidence="2" type="ORF">BKH27_09915</name>
</gene>
<name>A0A1Q8VVN6_9ACTO</name>
<sequence>MNSSTRISRSEVLDLCEAIHATSPLPVFGARVLGLFLCVRLTLTYLRHNLSQELLTEVYCVWQATVSRVISASTRP</sequence>
<evidence type="ECO:0000313" key="2">
    <source>
        <dbReference type="EMBL" id="OLO52216.1"/>
    </source>
</evidence>
<dbReference type="EMBL" id="MSKM01000037">
    <property type="protein sequence ID" value="OLO52216.1"/>
    <property type="molecule type" value="Genomic_DNA"/>
</dbReference>
<dbReference type="Proteomes" id="UP000185772">
    <property type="component" value="Unassembled WGS sequence"/>
</dbReference>
<organism evidence="2 3">
    <name type="scientific">Actinomyces oris</name>
    <dbReference type="NCBI Taxonomy" id="544580"/>
    <lineage>
        <taxon>Bacteria</taxon>
        <taxon>Bacillati</taxon>
        <taxon>Actinomycetota</taxon>
        <taxon>Actinomycetes</taxon>
        <taxon>Actinomycetales</taxon>
        <taxon>Actinomycetaceae</taxon>
        <taxon>Actinomyces</taxon>
    </lineage>
</organism>
<dbReference type="RefSeq" id="WP_075371263.1">
    <property type="nucleotide sequence ID" value="NZ_MSKM01000037.1"/>
</dbReference>
<comment type="caution">
    <text evidence="2">The sequence shown here is derived from an EMBL/GenBank/DDBJ whole genome shotgun (WGS) entry which is preliminary data.</text>
</comment>
<dbReference type="AlphaFoldDB" id="A0A1Q8VVN6"/>
<evidence type="ECO:0000259" key="1">
    <source>
        <dbReference type="Pfam" id="PF13613"/>
    </source>
</evidence>
<dbReference type="Pfam" id="PF13613">
    <property type="entry name" value="HTH_Tnp_4"/>
    <property type="match status" value="1"/>
</dbReference>